<sequence length="300" mass="34371">MKASFEQLGDSSNSSIFFKQLSYSYFDAPFHFHPEFELTLIVKSEGKRFVGTNVADFQTGDLVLLGPNIPHCWKNDGIGPEDSSQAIVVQFKEEVWGEMFFKNQETEPIRILLEKAKQGLQITGKTRDRIAKEMVFLLNVPPFQRMLGLLDLLNTIAISNDLKLIESEPKQFEMSAVDLDRINKIYAYVIENYTQELHLETAAHLASMTETAFCRYFKKITKKTFLDLVTEYRIKHACNLLANSEKQVAEVCFESGFGNISHFNKQFKQVTGQSPLGYRKVFLAKAAFIRSERWVKAIPQ</sequence>
<gene>
    <name evidence="5" type="ORF">HNP25_000329</name>
</gene>
<dbReference type="AlphaFoldDB" id="A0A841EJV7"/>
<dbReference type="Gene3D" id="2.60.120.10">
    <property type="entry name" value="Jelly Rolls"/>
    <property type="match status" value="1"/>
</dbReference>
<organism evidence="5 6">
    <name type="scientific">Arcicella rosea</name>
    <dbReference type="NCBI Taxonomy" id="502909"/>
    <lineage>
        <taxon>Bacteria</taxon>
        <taxon>Pseudomonadati</taxon>
        <taxon>Bacteroidota</taxon>
        <taxon>Cytophagia</taxon>
        <taxon>Cytophagales</taxon>
        <taxon>Flectobacillaceae</taxon>
        <taxon>Arcicella</taxon>
    </lineage>
</organism>
<dbReference type="EMBL" id="JACHKT010000002">
    <property type="protein sequence ID" value="MBB6001689.1"/>
    <property type="molecule type" value="Genomic_DNA"/>
</dbReference>
<feature type="domain" description="HTH araC/xylS-type" evidence="4">
    <location>
        <begin position="183"/>
        <end position="281"/>
    </location>
</feature>
<dbReference type="InterPro" id="IPR018060">
    <property type="entry name" value="HTH_AraC"/>
</dbReference>
<evidence type="ECO:0000259" key="4">
    <source>
        <dbReference type="PROSITE" id="PS01124"/>
    </source>
</evidence>
<evidence type="ECO:0000256" key="2">
    <source>
        <dbReference type="ARBA" id="ARBA00023125"/>
    </source>
</evidence>
<dbReference type="GO" id="GO:0043565">
    <property type="term" value="F:sequence-specific DNA binding"/>
    <property type="evidence" value="ECO:0007669"/>
    <property type="project" value="InterPro"/>
</dbReference>
<dbReference type="InterPro" id="IPR018062">
    <property type="entry name" value="HTH_AraC-typ_CS"/>
</dbReference>
<dbReference type="GO" id="GO:0003700">
    <property type="term" value="F:DNA-binding transcription factor activity"/>
    <property type="evidence" value="ECO:0007669"/>
    <property type="project" value="InterPro"/>
</dbReference>
<dbReference type="SUPFAM" id="SSF51182">
    <property type="entry name" value="RmlC-like cupins"/>
    <property type="match status" value="1"/>
</dbReference>
<evidence type="ECO:0000256" key="1">
    <source>
        <dbReference type="ARBA" id="ARBA00023015"/>
    </source>
</evidence>
<dbReference type="InterPro" id="IPR009057">
    <property type="entry name" value="Homeodomain-like_sf"/>
</dbReference>
<name>A0A841EJV7_9BACT</name>
<protein>
    <submittedName>
        <fullName evidence="5">AraC-like DNA-binding protein</fullName>
    </submittedName>
</protein>
<dbReference type="SMART" id="SM00342">
    <property type="entry name" value="HTH_ARAC"/>
    <property type="match status" value="1"/>
</dbReference>
<proteinExistence type="predicted"/>
<dbReference type="SUPFAM" id="SSF46689">
    <property type="entry name" value="Homeodomain-like"/>
    <property type="match status" value="2"/>
</dbReference>
<dbReference type="PANTHER" id="PTHR43280:SF27">
    <property type="entry name" value="TRANSCRIPTIONAL REGULATOR MTLR"/>
    <property type="match status" value="1"/>
</dbReference>
<reference evidence="5 6" key="1">
    <citation type="submission" date="2020-08" db="EMBL/GenBank/DDBJ databases">
        <title>Functional genomics of gut bacteria from endangered species of beetles.</title>
        <authorList>
            <person name="Carlos-Shanley C."/>
        </authorList>
    </citation>
    <scope>NUCLEOTIDE SEQUENCE [LARGE SCALE GENOMIC DNA]</scope>
    <source>
        <strain evidence="5 6">S00070</strain>
    </source>
</reference>
<dbReference type="Gene3D" id="1.10.10.60">
    <property type="entry name" value="Homeodomain-like"/>
    <property type="match status" value="2"/>
</dbReference>
<keyword evidence="2 5" id="KW-0238">DNA-binding</keyword>
<keyword evidence="6" id="KW-1185">Reference proteome</keyword>
<dbReference type="PANTHER" id="PTHR43280">
    <property type="entry name" value="ARAC-FAMILY TRANSCRIPTIONAL REGULATOR"/>
    <property type="match status" value="1"/>
</dbReference>
<keyword evidence="3" id="KW-0804">Transcription</keyword>
<accession>A0A841EJV7</accession>
<dbReference type="PROSITE" id="PS00041">
    <property type="entry name" value="HTH_ARAC_FAMILY_1"/>
    <property type="match status" value="1"/>
</dbReference>
<keyword evidence="1" id="KW-0805">Transcription regulation</keyword>
<dbReference type="CDD" id="cd06976">
    <property type="entry name" value="cupin_MtlR-like_N"/>
    <property type="match status" value="1"/>
</dbReference>
<evidence type="ECO:0000256" key="3">
    <source>
        <dbReference type="ARBA" id="ARBA00023163"/>
    </source>
</evidence>
<dbReference type="Pfam" id="PF12833">
    <property type="entry name" value="HTH_18"/>
    <property type="match status" value="1"/>
</dbReference>
<comment type="caution">
    <text evidence="5">The sequence shown here is derived from an EMBL/GenBank/DDBJ whole genome shotgun (WGS) entry which is preliminary data.</text>
</comment>
<evidence type="ECO:0000313" key="5">
    <source>
        <dbReference type="EMBL" id="MBB6001689.1"/>
    </source>
</evidence>
<dbReference type="InterPro" id="IPR014710">
    <property type="entry name" value="RmlC-like_jellyroll"/>
</dbReference>
<evidence type="ECO:0000313" key="6">
    <source>
        <dbReference type="Proteomes" id="UP000524404"/>
    </source>
</evidence>
<dbReference type="RefSeq" id="WP_184129252.1">
    <property type="nucleotide sequence ID" value="NZ_JACHKT010000002.1"/>
</dbReference>
<dbReference type="PROSITE" id="PS01124">
    <property type="entry name" value="HTH_ARAC_FAMILY_2"/>
    <property type="match status" value="1"/>
</dbReference>
<dbReference type="Proteomes" id="UP000524404">
    <property type="component" value="Unassembled WGS sequence"/>
</dbReference>
<dbReference type="InterPro" id="IPR011051">
    <property type="entry name" value="RmlC_Cupin_sf"/>
</dbReference>